<sequence length="372" mass="42632">MLVLDLVLVVTHGLGWQGLLQSEVEGDDDESVGFYGRCLHHSMNHHFVPDSRHLDCCNADPGEKKLTCARTEGYKGRKRDGIHYNLPAYSDDCGGSLSVSQEQLDAWIHINRQKTRRKGPLKLSTSEIERDCRKEYARYKQSRGWKHLVVYKSGIHGLGLYTSLFISRGAMVVEYVGEIVGLRVSDKREAEYQSGKKLQYKSACYFFKIDKEHIIDATRKGGIARFVNHSCQPNCVAEIISVRNVKKVVFFAERDIYPGEEITYDYHFNHEDEDSQRNRRLHLKHLKVLLVSHCRQQQPTKENKSSSNKALTEKQILYASILSTRRTIKGKAIDSPNTIVANEKPEKSSSRNINEIIKPNKIFLLQLRRGKT</sequence>
<dbReference type="EMBL" id="CM044703">
    <property type="protein sequence ID" value="KAI5673301.1"/>
    <property type="molecule type" value="Genomic_DNA"/>
</dbReference>
<name>A0ACC0BL29_CATRO</name>
<gene>
    <name evidence="1" type="ORF">M9H77_13665</name>
</gene>
<proteinExistence type="predicted"/>
<evidence type="ECO:0000313" key="2">
    <source>
        <dbReference type="Proteomes" id="UP001060085"/>
    </source>
</evidence>
<dbReference type="Proteomes" id="UP001060085">
    <property type="component" value="Linkage Group LG03"/>
</dbReference>
<accession>A0ACC0BL29</accession>
<reference evidence="2" key="1">
    <citation type="journal article" date="2023" name="Nat. Plants">
        <title>Single-cell RNA sequencing provides a high-resolution roadmap for understanding the multicellular compartmentation of specialized metabolism.</title>
        <authorList>
            <person name="Sun S."/>
            <person name="Shen X."/>
            <person name="Li Y."/>
            <person name="Li Y."/>
            <person name="Wang S."/>
            <person name="Li R."/>
            <person name="Zhang H."/>
            <person name="Shen G."/>
            <person name="Guo B."/>
            <person name="Wei J."/>
            <person name="Xu J."/>
            <person name="St-Pierre B."/>
            <person name="Chen S."/>
            <person name="Sun C."/>
        </authorList>
    </citation>
    <scope>NUCLEOTIDE SEQUENCE [LARGE SCALE GENOMIC DNA]</scope>
</reference>
<organism evidence="1 2">
    <name type="scientific">Catharanthus roseus</name>
    <name type="common">Madagascar periwinkle</name>
    <name type="synonym">Vinca rosea</name>
    <dbReference type="NCBI Taxonomy" id="4058"/>
    <lineage>
        <taxon>Eukaryota</taxon>
        <taxon>Viridiplantae</taxon>
        <taxon>Streptophyta</taxon>
        <taxon>Embryophyta</taxon>
        <taxon>Tracheophyta</taxon>
        <taxon>Spermatophyta</taxon>
        <taxon>Magnoliopsida</taxon>
        <taxon>eudicotyledons</taxon>
        <taxon>Gunneridae</taxon>
        <taxon>Pentapetalae</taxon>
        <taxon>asterids</taxon>
        <taxon>lamiids</taxon>
        <taxon>Gentianales</taxon>
        <taxon>Apocynaceae</taxon>
        <taxon>Rauvolfioideae</taxon>
        <taxon>Vinceae</taxon>
        <taxon>Catharanthinae</taxon>
        <taxon>Catharanthus</taxon>
    </lineage>
</organism>
<keyword evidence="2" id="KW-1185">Reference proteome</keyword>
<evidence type="ECO:0000313" key="1">
    <source>
        <dbReference type="EMBL" id="KAI5673301.1"/>
    </source>
</evidence>
<comment type="caution">
    <text evidence="1">The sequence shown here is derived from an EMBL/GenBank/DDBJ whole genome shotgun (WGS) entry which is preliminary data.</text>
</comment>
<protein>
    <submittedName>
        <fullName evidence="1">Uncharacterized protein</fullName>
    </submittedName>
</protein>